<reference evidence="3" key="1">
    <citation type="submission" date="2015-10" db="EMBL/GenBank/DDBJ databases">
        <title>Metagenome-Assembled Genomes uncover a global brackish microbiome.</title>
        <authorList>
            <person name="Hugerth L.W."/>
            <person name="Larsson J."/>
            <person name="Alneberg J."/>
            <person name="Lindh M.V."/>
            <person name="Legrand C."/>
            <person name="Pinhassi J."/>
            <person name="Andersson A."/>
        </authorList>
    </citation>
    <scope>NUCLEOTIDE SEQUENCE [LARGE SCALE GENOMIC DNA]</scope>
</reference>
<dbReference type="InterPro" id="IPR001279">
    <property type="entry name" value="Metallo-B-lactamas"/>
</dbReference>
<dbReference type="Gene3D" id="3.60.15.30">
    <property type="entry name" value="Metallo-beta-lactamase domain"/>
    <property type="match status" value="1"/>
</dbReference>
<dbReference type="Pfam" id="PF00753">
    <property type="entry name" value="Lactamase_B"/>
    <property type="match status" value="1"/>
</dbReference>
<proteinExistence type="predicted"/>
<dbReference type="InterPro" id="IPR052195">
    <property type="entry name" value="Bact_Alkyl/Aryl-Sulfatase"/>
</dbReference>
<evidence type="ECO:0000313" key="3">
    <source>
        <dbReference type="Proteomes" id="UP000050874"/>
    </source>
</evidence>
<dbReference type="PANTHER" id="PTHR43223:SF2">
    <property type="entry name" value="METALLO-BETA-LACTAMASE DOMAIN-CONTAINING PROTEIN"/>
    <property type="match status" value="1"/>
</dbReference>
<evidence type="ECO:0000259" key="1">
    <source>
        <dbReference type="SMART" id="SM00849"/>
    </source>
</evidence>
<dbReference type="InterPro" id="IPR038536">
    <property type="entry name" value="Alkyl/aryl-sulf_dimr_sf"/>
</dbReference>
<feature type="domain" description="Metallo-beta-lactamase" evidence="1">
    <location>
        <begin position="36"/>
        <end position="248"/>
    </location>
</feature>
<dbReference type="Pfam" id="PF14863">
    <property type="entry name" value="Alkyl_sulf_dimr"/>
    <property type="match status" value="1"/>
</dbReference>
<sequence length="424" mass="47966">MGSLLINKRPGSLDIKPASQSAPFRINDFIFLSEGASNSYLIETAEGNILINTGLGVEAPIHKYCFDQINQNQIKYIIYTQGHVDHVGGSGFFKEYNPDAILIAQENILEHQSFDSLTQGGRVLNAYKFFGEMIDLMNDSIARAEKMGFKDIQSIAEPDILFQDEHKFSLGGLDLELYSVPGGETLDALLIYLPKHKILFSGNAFGPLFPHIPNFCTLRGDRIRFAIPYLEMCKKVLELKPSTLITGHFKPIEGQELIYNEVKNLHDAVEYIHNETVAGINSGKDMYELMREIVLPKKLLVGEGYGTVEWAIRSIYEGYTGWFRHQSTTELYAYSPRTIFSDLNNLIDKKSALKTIADLIASSEYLKAIHLCEIMSSSDNNKEALKMYHEIHIILLKEAQMNSNRWIVKWLEAEIEATKNKLNA</sequence>
<gene>
    <name evidence="2" type="ORF">ABR63_00930</name>
</gene>
<dbReference type="InterPro" id="IPR029228">
    <property type="entry name" value="Alkyl_sulf_dimr"/>
</dbReference>
<dbReference type="InterPro" id="IPR036866">
    <property type="entry name" value="RibonucZ/Hydroxyglut_hydro"/>
</dbReference>
<evidence type="ECO:0000313" key="2">
    <source>
        <dbReference type="EMBL" id="KRO41112.1"/>
    </source>
</evidence>
<dbReference type="EMBL" id="LIAV01000026">
    <property type="protein sequence ID" value="KRO41112.1"/>
    <property type="molecule type" value="Genomic_DNA"/>
</dbReference>
<dbReference type="PANTHER" id="PTHR43223">
    <property type="entry name" value="ALKYL/ARYL-SULFATASE"/>
    <property type="match status" value="1"/>
</dbReference>
<organism evidence="2 3">
    <name type="scientific">SAR86 cluster bacterium BACL1 MAG-120920-bin57</name>
    <dbReference type="NCBI Taxonomy" id="1655571"/>
    <lineage>
        <taxon>Bacteria</taxon>
        <taxon>Pseudomonadati</taxon>
        <taxon>Pseudomonadota</taxon>
        <taxon>Gammaproteobacteria</taxon>
        <taxon>SAR86 cluster</taxon>
    </lineage>
</organism>
<dbReference type="Proteomes" id="UP000050874">
    <property type="component" value="Unassembled WGS sequence"/>
</dbReference>
<protein>
    <recommendedName>
        <fullName evidence="1">Metallo-beta-lactamase domain-containing protein</fullName>
    </recommendedName>
</protein>
<dbReference type="SUPFAM" id="SSF56281">
    <property type="entry name" value="Metallo-hydrolase/oxidoreductase"/>
    <property type="match status" value="1"/>
</dbReference>
<comment type="caution">
    <text evidence="2">The sequence shown here is derived from an EMBL/GenBank/DDBJ whole genome shotgun (WGS) entry which is preliminary data.</text>
</comment>
<accession>A0A0R2PSP0</accession>
<dbReference type="SMART" id="SM00849">
    <property type="entry name" value="Lactamase_B"/>
    <property type="match status" value="1"/>
</dbReference>
<dbReference type="AlphaFoldDB" id="A0A0R2PSP0"/>
<dbReference type="Gene3D" id="1.25.40.880">
    <property type="entry name" value="Alkyl sulfatase, dimerisation domain"/>
    <property type="match status" value="1"/>
</dbReference>
<name>A0A0R2PSP0_9GAMM</name>
<dbReference type="GO" id="GO:0046983">
    <property type="term" value="F:protein dimerization activity"/>
    <property type="evidence" value="ECO:0007669"/>
    <property type="project" value="InterPro"/>
</dbReference>